<feature type="domain" description="F-box" evidence="1">
    <location>
        <begin position="15"/>
        <end position="51"/>
    </location>
</feature>
<dbReference type="SUPFAM" id="SSF81383">
    <property type="entry name" value="F-box domain"/>
    <property type="match status" value="1"/>
</dbReference>
<proteinExistence type="predicted"/>
<sequence length="457" mass="52674">MEVDQVKETGSGSLAWSLDHLPNEILLKIFSSFNFWELIFYTKISPRWNKLCFYLVRDRVALELQPEMLVPPQVWTQSRCYRNVRFENALLPDFDSSCLQPLAEHVQRLKLTFLVADDGPLVEFLRPFVKLESLELKMGKMHPRKSRPRFLKACSGILPALRQLTIRCCYMKLMGLLAEVAPRLVSLDLELLIRLLPLFFECQFNVLDSLTLRLNMTGSNGKTITDTFPKEKLVQFLSQMKHVRKFAIFVEFFHPAFDVASALTAIDELTLGGNFWVLPIKTIFKCLEQLPQLRTLNIAVDSFHWLELEKPLPHVTTLNITGSVRIHLPTLARTFPNLRSLAVILRDISTAAELNFALSAWENSMEELSMQISLEFVQKLIVLFSTLRKIRKIIFDFEDDYMDDIAFLSAIGGQDTLQELHIRRVRGSAWRDTVPELFDRWTSSCAVFVNGMRVGRS</sequence>
<dbReference type="Pfam" id="PF00646">
    <property type="entry name" value="F-box"/>
    <property type="match status" value="1"/>
</dbReference>
<evidence type="ECO:0000313" key="2">
    <source>
        <dbReference type="EMBL" id="JAV22522.1"/>
    </source>
</evidence>
<dbReference type="SUPFAM" id="SSF52047">
    <property type="entry name" value="RNI-like"/>
    <property type="match status" value="1"/>
</dbReference>
<name>A0A1Q3F4N4_CULTA</name>
<protein>
    <recommendedName>
        <fullName evidence="1">F-box domain-containing protein</fullName>
    </recommendedName>
</protein>
<accession>A0A1Q3F4N4</accession>
<dbReference type="InterPro" id="IPR001810">
    <property type="entry name" value="F-box_dom"/>
</dbReference>
<reference evidence="2" key="1">
    <citation type="submission" date="2017-01" db="EMBL/GenBank/DDBJ databases">
        <title>A deep insight into the sialotranscriptome of adult male and female Cluex tarsalis mosquitoes.</title>
        <authorList>
            <person name="Ribeiro J.M."/>
            <person name="Moreira F."/>
            <person name="Bernard K.A."/>
            <person name="Calvo E."/>
        </authorList>
    </citation>
    <scope>NUCLEOTIDE SEQUENCE</scope>
    <source>
        <strain evidence="2">Kern County</strain>
        <tissue evidence="2">Salivary glands</tissue>
    </source>
</reference>
<dbReference type="PROSITE" id="PS50181">
    <property type="entry name" value="FBOX"/>
    <property type="match status" value="1"/>
</dbReference>
<dbReference type="AlphaFoldDB" id="A0A1Q3F4N4"/>
<organism evidence="2">
    <name type="scientific">Culex tarsalis</name>
    <name type="common">Encephalitis mosquito</name>
    <dbReference type="NCBI Taxonomy" id="7177"/>
    <lineage>
        <taxon>Eukaryota</taxon>
        <taxon>Metazoa</taxon>
        <taxon>Ecdysozoa</taxon>
        <taxon>Arthropoda</taxon>
        <taxon>Hexapoda</taxon>
        <taxon>Insecta</taxon>
        <taxon>Pterygota</taxon>
        <taxon>Neoptera</taxon>
        <taxon>Endopterygota</taxon>
        <taxon>Diptera</taxon>
        <taxon>Nematocera</taxon>
        <taxon>Culicoidea</taxon>
        <taxon>Culicidae</taxon>
        <taxon>Culicinae</taxon>
        <taxon>Culicini</taxon>
        <taxon>Culex</taxon>
        <taxon>Culex</taxon>
    </lineage>
</organism>
<dbReference type="EMBL" id="GFDL01012523">
    <property type="protein sequence ID" value="JAV22522.1"/>
    <property type="molecule type" value="Transcribed_RNA"/>
</dbReference>
<evidence type="ECO:0000259" key="1">
    <source>
        <dbReference type="PROSITE" id="PS50181"/>
    </source>
</evidence>
<dbReference type="Gene3D" id="3.80.10.10">
    <property type="entry name" value="Ribonuclease Inhibitor"/>
    <property type="match status" value="1"/>
</dbReference>
<dbReference type="Gene3D" id="1.20.1280.50">
    <property type="match status" value="1"/>
</dbReference>
<dbReference type="InterPro" id="IPR032675">
    <property type="entry name" value="LRR_dom_sf"/>
</dbReference>
<dbReference type="InterPro" id="IPR036047">
    <property type="entry name" value="F-box-like_dom_sf"/>
</dbReference>